<keyword evidence="2" id="KW-1185">Reference proteome</keyword>
<reference evidence="1" key="1">
    <citation type="submission" date="2021-06" db="EMBL/GenBank/DDBJ databases">
        <authorList>
            <person name="Hodson N. C."/>
            <person name="Mongue J. A."/>
            <person name="Jaron S. K."/>
        </authorList>
    </citation>
    <scope>NUCLEOTIDE SEQUENCE</scope>
</reference>
<gene>
    <name evidence="1" type="ORF">AFUS01_LOCUS21008</name>
</gene>
<feature type="non-terminal residue" evidence="1">
    <location>
        <position position="1"/>
    </location>
</feature>
<dbReference type="EMBL" id="CAJVCH010232357">
    <property type="protein sequence ID" value="CAG7732493.1"/>
    <property type="molecule type" value="Genomic_DNA"/>
</dbReference>
<feature type="non-terminal residue" evidence="1">
    <location>
        <position position="29"/>
    </location>
</feature>
<protein>
    <submittedName>
        <fullName evidence="1">Uncharacterized protein</fullName>
    </submittedName>
</protein>
<dbReference type="Proteomes" id="UP000708208">
    <property type="component" value="Unassembled WGS sequence"/>
</dbReference>
<accession>A0A8J2KA88</accession>
<proteinExistence type="predicted"/>
<dbReference type="AlphaFoldDB" id="A0A8J2KA88"/>
<evidence type="ECO:0000313" key="1">
    <source>
        <dbReference type="EMBL" id="CAG7732493.1"/>
    </source>
</evidence>
<comment type="caution">
    <text evidence="1">The sequence shown here is derived from an EMBL/GenBank/DDBJ whole genome shotgun (WGS) entry which is preliminary data.</text>
</comment>
<name>A0A8J2KA88_9HEXA</name>
<evidence type="ECO:0000313" key="2">
    <source>
        <dbReference type="Proteomes" id="UP000708208"/>
    </source>
</evidence>
<sequence>VDMTLQVIRSFEANQPETVKAIYQINANM</sequence>
<organism evidence="1 2">
    <name type="scientific">Allacma fusca</name>
    <dbReference type="NCBI Taxonomy" id="39272"/>
    <lineage>
        <taxon>Eukaryota</taxon>
        <taxon>Metazoa</taxon>
        <taxon>Ecdysozoa</taxon>
        <taxon>Arthropoda</taxon>
        <taxon>Hexapoda</taxon>
        <taxon>Collembola</taxon>
        <taxon>Symphypleona</taxon>
        <taxon>Sminthuridae</taxon>
        <taxon>Allacma</taxon>
    </lineage>
</organism>